<reference evidence="3 4" key="1">
    <citation type="submission" date="2021-06" db="EMBL/GenBank/DDBJ databases">
        <authorList>
            <person name="Palmer J.M."/>
        </authorList>
    </citation>
    <scope>NUCLEOTIDE SEQUENCE [LARGE SCALE GENOMIC DNA]</scope>
    <source>
        <strain evidence="3 4">AS_MEX2019</strain>
        <tissue evidence="3">Muscle</tissue>
    </source>
</reference>
<feature type="non-terminal residue" evidence="3">
    <location>
        <position position="139"/>
    </location>
</feature>
<dbReference type="Proteomes" id="UP001469553">
    <property type="component" value="Unassembled WGS sequence"/>
</dbReference>
<organism evidence="3 4">
    <name type="scientific">Ameca splendens</name>
    <dbReference type="NCBI Taxonomy" id="208324"/>
    <lineage>
        <taxon>Eukaryota</taxon>
        <taxon>Metazoa</taxon>
        <taxon>Chordata</taxon>
        <taxon>Craniata</taxon>
        <taxon>Vertebrata</taxon>
        <taxon>Euteleostomi</taxon>
        <taxon>Actinopterygii</taxon>
        <taxon>Neopterygii</taxon>
        <taxon>Teleostei</taxon>
        <taxon>Neoteleostei</taxon>
        <taxon>Acanthomorphata</taxon>
        <taxon>Ovalentaria</taxon>
        <taxon>Atherinomorphae</taxon>
        <taxon>Cyprinodontiformes</taxon>
        <taxon>Goodeidae</taxon>
        <taxon>Ameca</taxon>
    </lineage>
</organism>
<sequence>MASRLSFGLGPAGSREEQPSHQALSDESRPQAWLQGETSAPPYREVWACWCELLSYLEQENAFLDQLEQKLDETENLQGGAEELQEALDSLDVLLQHPEDNRNQIRELAQMLMDGGVLDELIQQKLYAFNTRWDELMAR</sequence>
<evidence type="ECO:0000256" key="2">
    <source>
        <dbReference type="SAM" id="MobiDB-lite"/>
    </source>
</evidence>
<dbReference type="Gene3D" id="1.20.58.60">
    <property type="match status" value="1"/>
</dbReference>
<dbReference type="SUPFAM" id="SSF46966">
    <property type="entry name" value="Spectrin repeat"/>
    <property type="match status" value="1"/>
</dbReference>
<dbReference type="EMBL" id="JAHRIP010077547">
    <property type="protein sequence ID" value="MEQ2311801.1"/>
    <property type="molecule type" value="Genomic_DNA"/>
</dbReference>
<comment type="caution">
    <text evidence="3">The sequence shown here is derived from an EMBL/GenBank/DDBJ whole genome shotgun (WGS) entry which is preliminary data.</text>
</comment>
<gene>
    <name evidence="3" type="ORF">AMECASPLE_024333</name>
</gene>
<evidence type="ECO:0000256" key="1">
    <source>
        <dbReference type="SAM" id="Coils"/>
    </source>
</evidence>
<evidence type="ECO:0000313" key="4">
    <source>
        <dbReference type="Proteomes" id="UP001469553"/>
    </source>
</evidence>
<keyword evidence="1" id="KW-0175">Coiled coil</keyword>
<protein>
    <submittedName>
        <fullName evidence="3">Uncharacterized protein</fullName>
    </submittedName>
</protein>
<evidence type="ECO:0000313" key="3">
    <source>
        <dbReference type="EMBL" id="MEQ2311801.1"/>
    </source>
</evidence>
<name>A0ABV1A0J1_9TELE</name>
<accession>A0ABV1A0J1</accession>
<feature type="coiled-coil region" evidence="1">
    <location>
        <begin position="57"/>
        <end position="87"/>
    </location>
</feature>
<feature type="region of interest" description="Disordered" evidence="2">
    <location>
        <begin position="1"/>
        <end position="36"/>
    </location>
</feature>
<proteinExistence type="predicted"/>
<keyword evidence="4" id="KW-1185">Reference proteome</keyword>
<feature type="compositionally biased region" description="Basic and acidic residues" evidence="2">
    <location>
        <begin position="14"/>
        <end position="29"/>
    </location>
</feature>